<feature type="signal peptide" evidence="2">
    <location>
        <begin position="1"/>
        <end position="22"/>
    </location>
</feature>
<dbReference type="RefSeq" id="WP_159791963.1">
    <property type="nucleotide sequence ID" value="NZ_WTYM01000026.1"/>
</dbReference>
<accession>A0A6I4SR67</accession>
<dbReference type="Proteomes" id="UP000433652">
    <property type="component" value="Unassembled WGS sequence"/>
</dbReference>
<protein>
    <submittedName>
        <fullName evidence="3">Uncharacterized protein</fullName>
    </submittedName>
</protein>
<keyword evidence="2" id="KW-0732">Signal</keyword>
<reference evidence="3 4" key="1">
    <citation type="submission" date="2019-12" db="EMBL/GenBank/DDBJ databases">
        <title>Genomic-based taxomic classification of the family Erythrobacteraceae.</title>
        <authorList>
            <person name="Xu L."/>
        </authorList>
    </citation>
    <scope>NUCLEOTIDE SEQUENCE [LARGE SCALE GENOMIC DNA]</scope>
    <source>
        <strain evidence="3 4">MCCC 1K01500</strain>
    </source>
</reference>
<feature type="compositionally biased region" description="Low complexity" evidence="1">
    <location>
        <begin position="25"/>
        <end position="38"/>
    </location>
</feature>
<evidence type="ECO:0000313" key="4">
    <source>
        <dbReference type="Proteomes" id="UP000433652"/>
    </source>
</evidence>
<comment type="caution">
    <text evidence="3">The sequence shown here is derived from an EMBL/GenBank/DDBJ whole genome shotgun (WGS) entry which is preliminary data.</text>
</comment>
<feature type="chain" id="PRO_5026350048" evidence="2">
    <location>
        <begin position="23"/>
        <end position="148"/>
    </location>
</feature>
<dbReference type="OrthoDB" id="6057763at2"/>
<evidence type="ECO:0000256" key="1">
    <source>
        <dbReference type="SAM" id="MobiDB-lite"/>
    </source>
</evidence>
<dbReference type="PROSITE" id="PS51257">
    <property type="entry name" value="PROKAR_LIPOPROTEIN"/>
    <property type="match status" value="1"/>
</dbReference>
<dbReference type="EMBL" id="WTYM01000026">
    <property type="protein sequence ID" value="MXO58461.1"/>
    <property type="molecule type" value="Genomic_DNA"/>
</dbReference>
<organism evidence="3 4">
    <name type="scientific">Croceibacterium salegens</name>
    <dbReference type="NCBI Taxonomy" id="1737568"/>
    <lineage>
        <taxon>Bacteria</taxon>
        <taxon>Pseudomonadati</taxon>
        <taxon>Pseudomonadota</taxon>
        <taxon>Alphaproteobacteria</taxon>
        <taxon>Sphingomonadales</taxon>
        <taxon>Erythrobacteraceae</taxon>
        <taxon>Croceibacterium</taxon>
    </lineage>
</organism>
<dbReference type="AlphaFoldDB" id="A0A6I4SR67"/>
<gene>
    <name evidence="3" type="ORF">GRI89_02725</name>
</gene>
<evidence type="ECO:0000256" key="2">
    <source>
        <dbReference type="SAM" id="SignalP"/>
    </source>
</evidence>
<sequence length="148" mass="15589">MRFSAIPLVALGLGLTACGSQSDDTPAPTASATGAAAPAPAPLPTEIPIQFQGRWGLNANDCSGDPAAAKGLLTIDASTLRFYESTGTLDEVTSSTEGRLRGNYSFTGEGMEWQRDEILDLRNGGKVLVRREFGEGASPEAFDYTKCE</sequence>
<keyword evidence="4" id="KW-1185">Reference proteome</keyword>
<name>A0A6I4SR67_9SPHN</name>
<feature type="region of interest" description="Disordered" evidence="1">
    <location>
        <begin position="20"/>
        <end position="42"/>
    </location>
</feature>
<evidence type="ECO:0000313" key="3">
    <source>
        <dbReference type="EMBL" id="MXO58461.1"/>
    </source>
</evidence>
<proteinExistence type="predicted"/>